<reference evidence="5 6" key="1">
    <citation type="submission" date="2016-11" db="EMBL/GenBank/DDBJ databases">
        <title>Networking in microbes: conjugative elements and plasmids in the genus Alteromonas.</title>
        <authorList>
            <person name="Lopez-Perez M."/>
            <person name="Ramon-Marco N."/>
            <person name="Rodriguez-Valera F."/>
        </authorList>
    </citation>
    <scope>NUCLEOTIDE SEQUENCE [LARGE SCALE GENOMIC DNA]</scope>
    <source>
        <strain evidence="5 6">CP48</strain>
    </source>
</reference>
<feature type="compositionally biased region" description="Basic and acidic residues" evidence="3">
    <location>
        <begin position="71"/>
        <end position="86"/>
    </location>
</feature>
<dbReference type="EMBL" id="CP018024">
    <property type="protein sequence ID" value="APD88561.1"/>
    <property type="molecule type" value="Genomic_DNA"/>
</dbReference>
<dbReference type="RefSeq" id="WP_071958374.1">
    <property type="nucleotide sequence ID" value="NZ_CP018024.1"/>
</dbReference>
<protein>
    <recommendedName>
        <fullName evidence="4">Tyr recombinase domain-containing protein</fullName>
    </recommendedName>
</protein>
<evidence type="ECO:0000256" key="3">
    <source>
        <dbReference type="SAM" id="MobiDB-lite"/>
    </source>
</evidence>
<dbReference type="InterPro" id="IPR013762">
    <property type="entry name" value="Integrase-like_cat_sf"/>
</dbReference>
<dbReference type="GO" id="GO:0003677">
    <property type="term" value="F:DNA binding"/>
    <property type="evidence" value="ECO:0007669"/>
    <property type="project" value="UniProtKB-KW"/>
</dbReference>
<dbReference type="SUPFAM" id="SSF56349">
    <property type="entry name" value="DNA breaking-rejoining enzymes"/>
    <property type="match status" value="1"/>
</dbReference>
<dbReference type="Gene3D" id="1.10.150.130">
    <property type="match status" value="1"/>
</dbReference>
<dbReference type="InterPro" id="IPR002104">
    <property type="entry name" value="Integrase_catalytic"/>
</dbReference>
<dbReference type="Proteomes" id="UP000182101">
    <property type="component" value="Chromosome"/>
</dbReference>
<dbReference type="GO" id="GO:0015074">
    <property type="term" value="P:DNA integration"/>
    <property type="evidence" value="ECO:0007669"/>
    <property type="project" value="InterPro"/>
</dbReference>
<dbReference type="AlphaFoldDB" id="A0AAC9NQC4"/>
<proteinExistence type="predicted"/>
<dbReference type="Pfam" id="PF00589">
    <property type="entry name" value="Phage_integrase"/>
    <property type="match status" value="1"/>
</dbReference>
<keyword evidence="2" id="KW-0233">DNA recombination</keyword>
<accession>A0AAC9NQC4</accession>
<evidence type="ECO:0000256" key="1">
    <source>
        <dbReference type="ARBA" id="ARBA00023125"/>
    </source>
</evidence>
<dbReference type="InterPro" id="IPR011010">
    <property type="entry name" value="DNA_brk_join_enz"/>
</dbReference>
<dbReference type="GO" id="GO:0006310">
    <property type="term" value="P:DNA recombination"/>
    <property type="evidence" value="ECO:0007669"/>
    <property type="project" value="UniProtKB-KW"/>
</dbReference>
<feature type="region of interest" description="Disordered" evidence="3">
    <location>
        <begin position="71"/>
        <end position="90"/>
    </location>
</feature>
<dbReference type="InterPro" id="IPR010998">
    <property type="entry name" value="Integrase_recombinase_N"/>
</dbReference>
<keyword evidence="1" id="KW-0238">DNA-binding</keyword>
<dbReference type="Gene3D" id="1.10.443.10">
    <property type="entry name" value="Intergrase catalytic core"/>
    <property type="match status" value="1"/>
</dbReference>
<evidence type="ECO:0000313" key="6">
    <source>
        <dbReference type="Proteomes" id="UP000182101"/>
    </source>
</evidence>
<gene>
    <name evidence="5" type="ORF">BM524_01335</name>
</gene>
<organism evidence="5 6">
    <name type="scientific">Alteromonas mediterranea</name>
    <dbReference type="NCBI Taxonomy" id="314275"/>
    <lineage>
        <taxon>Bacteria</taxon>
        <taxon>Pseudomonadati</taxon>
        <taxon>Pseudomonadota</taxon>
        <taxon>Gammaproteobacteria</taxon>
        <taxon>Alteromonadales</taxon>
        <taxon>Alteromonadaceae</taxon>
        <taxon>Alteromonas/Salinimonas group</taxon>
        <taxon>Alteromonas</taxon>
    </lineage>
</organism>
<name>A0AAC9NQC4_9ALTE</name>
<feature type="domain" description="Tyr recombinase" evidence="4">
    <location>
        <begin position="178"/>
        <end position="322"/>
    </location>
</feature>
<sequence>MGRPRKSGHHLPEKVYQDKKSGMFYFVDSDNKYHALGRQLYEALNKYYELMPHQAKIITMGHLISRYMVEESPKKASSTHRDEKKSAKQLSHRLGHLYPQDVTTVHIAEYYKVRCTEATVRPNRELSLLSVIFKQAPFWGVSVINPVPSIKRVNEGARRAALKQSRYITDEQVLIFKKFAPEWLRLYVELKLLTGLRQTAMLKMRSAHVTQDCLLVPDIPKRGGMLQISWNDKLRLTVSKIRSLNDGQNDFFFTSRTGEVHNDESFKSAWQRAMAIAVENGLTKKFSERFLRNKAVTDCLDLDKASKTVGHTNTSVTKQHYSMLGSRVEPFDKCV</sequence>
<evidence type="ECO:0000259" key="4">
    <source>
        <dbReference type="Pfam" id="PF00589"/>
    </source>
</evidence>
<evidence type="ECO:0000256" key="2">
    <source>
        <dbReference type="ARBA" id="ARBA00023172"/>
    </source>
</evidence>
<evidence type="ECO:0000313" key="5">
    <source>
        <dbReference type="EMBL" id="APD88561.1"/>
    </source>
</evidence>